<organism evidence="9 10">
    <name type="scientific">Cohnella cellulosilytica</name>
    <dbReference type="NCBI Taxonomy" id="986710"/>
    <lineage>
        <taxon>Bacteria</taxon>
        <taxon>Bacillati</taxon>
        <taxon>Bacillota</taxon>
        <taxon>Bacilli</taxon>
        <taxon>Bacillales</taxon>
        <taxon>Paenibacillaceae</taxon>
        <taxon>Cohnella</taxon>
    </lineage>
</organism>
<evidence type="ECO:0000256" key="5">
    <source>
        <dbReference type="ARBA" id="ARBA00022989"/>
    </source>
</evidence>
<dbReference type="PROSITE" id="PS50928">
    <property type="entry name" value="ABC_TM1"/>
    <property type="match status" value="1"/>
</dbReference>
<dbReference type="PANTHER" id="PTHR30193">
    <property type="entry name" value="ABC TRANSPORTER PERMEASE PROTEIN"/>
    <property type="match status" value="1"/>
</dbReference>
<evidence type="ECO:0000256" key="6">
    <source>
        <dbReference type="ARBA" id="ARBA00023136"/>
    </source>
</evidence>
<keyword evidence="10" id="KW-1185">Reference proteome</keyword>
<dbReference type="InterPro" id="IPR000515">
    <property type="entry name" value="MetI-like"/>
</dbReference>
<feature type="transmembrane region" description="Helical" evidence="7">
    <location>
        <begin position="75"/>
        <end position="100"/>
    </location>
</feature>
<evidence type="ECO:0000313" key="10">
    <source>
        <dbReference type="Proteomes" id="UP001596378"/>
    </source>
</evidence>
<comment type="similarity">
    <text evidence="7">Belongs to the binding-protein-dependent transport system permease family.</text>
</comment>
<dbReference type="Pfam" id="PF00528">
    <property type="entry name" value="BPD_transp_1"/>
    <property type="match status" value="1"/>
</dbReference>
<feature type="transmembrane region" description="Helical" evidence="7">
    <location>
        <begin position="12"/>
        <end position="31"/>
    </location>
</feature>
<dbReference type="EMBL" id="JBHTAI010000015">
    <property type="protein sequence ID" value="MFC7151294.1"/>
    <property type="molecule type" value="Genomic_DNA"/>
</dbReference>
<keyword evidence="4 7" id="KW-0812">Transmembrane</keyword>
<feature type="domain" description="ABC transmembrane type-1" evidence="8">
    <location>
        <begin position="68"/>
        <end position="287"/>
    </location>
</feature>
<evidence type="ECO:0000256" key="3">
    <source>
        <dbReference type="ARBA" id="ARBA00022475"/>
    </source>
</evidence>
<feature type="transmembrane region" description="Helical" evidence="7">
    <location>
        <begin position="160"/>
        <end position="182"/>
    </location>
</feature>
<keyword evidence="6 7" id="KW-0472">Membrane</keyword>
<keyword evidence="3" id="KW-1003">Cell membrane</keyword>
<protein>
    <submittedName>
        <fullName evidence="9">Carbohydrate ABC transporter permease</fullName>
    </submittedName>
</protein>
<keyword evidence="2 7" id="KW-0813">Transport</keyword>
<reference evidence="10" key="1">
    <citation type="journal article" date="2019" name="Int. J. Syst. Evol. Microbiol.">
        <title>The Global Catalogue of Microorganisms (GCM) 10K type strain sequencing project: providing services to taxonomists for standard genome sequencing and annotation.</title>
        <authorList>
            <consortium name="The Broad Institute Genomics Platform"/>
            <consortium name="The Broad Institute Genome Sequencing Center for Infectious Disease"/>
            <person name="Wu L."/>
            <person name="Ma J."/>
        </authorList>
    </citation>
    <scope>NUCLEOTIDE SEQUENCE [LARGE SCALE GENOMIC DNA]</scope>
    <source>
        <strain evidence="10">KCTC 12907</strain>
    </source>
</reference>
<proteinExistence type="inferred from homology"/>
<dbReference type="Proteomes" id="UP001596378">
    <property type="component" value="Unassembled WGS sequence"/>
</dbReference>
<sequence length="295" mass="33116">MAGKTKAKLKSALTGYGFILPTFVFLIWFMYYPVYQALNGAFTDWDGFNAPNYIGLDNFVRMFDDEALRQSVVNALIWVVLSIVLAVIPPFFVAELIFHLKNERAQYLYRTLFVVPIVIPGIVTILLWRFLYQGDGALNQLLDLVGLGSLKQLWLGDPNIALYSIILMGFPWISAFNLLIFYSGLQSISSEIIEAARLEGATGWKRVRTIDIPLSYPQLRLIVILTLIGSLQNIIPPLIMTNGGPGYSTYVPILHMYNVSTVNGEFGYGMSIALVMFVIILLLTLLNMRLIKSDS</sequence>
<feature type="transmembrane region" description="Helical" evidence="7">
    <location>
        <begin position="221"/>
        <end position="240"/>
    </location>
</feature>
<dbReference type="PANTHER" id="PTHR30193:SF37">
    <property type="entry name" value="INNER MEMBRANE ABC TRANSPORTER PERMEASE PROTEIN YCJO"/>
    <property type="match status" value="1"/>
</dbReference>
<accession>A0ABW2FH73</accession>
<evidence type="ECO:0000259" key="8">
    <source>
        <dbReference type="PROSITE" id="PS50928"/>
    </source>
</evidence>
<dbReference type="SUPFAM" id="SSF161098">
    <property type="entry name" value="MetI-like"/>
    <property type="match status" value="1"/>
</dbReference>
<evidence type="ECO:0000256" key="4">
    <source>
        <dbReference type="ARBA" id="ARBA00022692"/>
    </source>
</evidence>
<evidence type="ECO:0000256" key="7">
    <source>
        <dbReference type="RuleBase" id="RU363032"/>
    </source>
</evidence>
<name>A0ABW2FH73_9BACL</name>
<keyword evidence="5 7" id="KW-1133">Transmembrane helix</keyword>
<gene>
    <name evidence="9" type="ORF">ACFQMJ_22385</name>
</gene>
<dbReference type="RefSeq" id="WP_378047802.1">
    <property type="nucleotide sequence ID" value="NZ_JBHMDN010000015.1"/>
</dbReference>
<dbReference type="Gene3D" id="1.10.3720.10">
    <property type="entry name" value="MetI-like"/>
    <property type="match status" value="1"/>
</dbReference>
<comment type="subcellular location">
    <subcellularLocation>
        <location evidence="1 7">Cell membrane</location>
        <topology evidence="1 7">Multi-pass membrane protein</topology>
    </subcellularLocation>
</comment>
<feature type="transmembrane region" description="Helical" evidence="7">
    <location>
        <begin position="112"/>
        <end position="132"/>
    </location>
</feature>
<evidence type="ECO:0000256" key="2">
    <source>
        <dbReference type="ARBA" id="ARBA00022448"/>
    </source>
</evidence>
<dbReference type="CDD" id="cd06261">
    <property type="entry name" value="TM_PBP2"/>
    <property type="match status" value="1"/>
</dbReference>
<evidence type="ECO:0000256" key="1">
    <source>
        <dbReference type="ARBA" id="ARBA00004651"/>
    </source>
</evidence>
<feature type="transmembrane region" description="Helical" evidence="7">
    <location>
        <begin position="266"/>
        <end position="286"/>
    </location>
</feature>
<comment type="caution">
    <text evidence="9">The sequence shown here is derived from an EMBL/GenBank/DDBJ whole genome shotgun (WGS) entry which is preliminary data.</text>
</comment>
<dbReference type="InterPro" id="IPR051393">
    <property type="entry name" value="ABC_transporter_permease"/>
</dbReference>
<dbReference type="InterPro" id="IPR035906">
    <property type="entry name" value="MetI-like_sf"/>
</dbReference>
<evidence type="ECO:0000313" key="9">
    <source>
        <dbReference type="EMBL" id="MFC7151294.1"/>
    </source>
</evidence>